<evidence type="ECO:0000313" key="2">
    <source>
        <dbReference type="Proteomes" id="UP000680304"/>
    </source>
</evidence>
<sequence length="159" mass="18405">MIRDLLRRELADVEYALRIKHEEIAKLDARRARLIERLRLPIVYYSLTGNVRRFVEKTGRRAYQIPEIVAEPYILVTPTIGFGEIPEPVTEYLREYGGWLRAVAVSGNRNFGPLFGVAGEKIAREYGVPLILRFELAGNDEDVRKFNEEVSRIDEEVTR</sequence>
<dbReference type="PANTHER" id="PTHR37297:SF1">
    <property type="entry name" value="PROTEIN NRDI"/>
    <property type="match status" value="1"/>
</dbReference>
<dbReference type="NCBIfam" id="TIGR00333">
    <property type="entry name" value="nrdI"/>
    <property type="match status" value="1"/>
</dbReference>
<evidence type="ECO:0000313" key="1">
    <source>
        <dbReference type="EMBL" id="GIQ63670.1"/>
    </source>
</evidence>
<dbReference type="InterPro" id="IPR004465">
    <property type="entry name" value="RNR_NrdI"/>
</dbReference>
<protein>
    <recommendedName>
        <fullName evidence="3">Protein NrdI</fullName>
    </recommendedName>
</protein>
<proteinExistence type="predicted"/>
<dbReference type="Gene3D" id="3.40.50.360">
    <property type="match status" value="1"/>
</dbReference>
<comment type="caution">
    <text evidence="1">The sequence shown here is derived from an EMBL/GenBank/DDBJ whole genome shotgun (WGS) entry which is preliminary data.</text>
</comment>
<name>A0ABQ4N667_9BACL</name>
<dbReference type="Proteomes" id="UP000680304">
    <property type="component" value="Unassembled WGS sequence"/>
</dbReference>
<dbReference type="EMBL" id="BOVJ01000068">
    <property type="protein sequence ID" value="GIQ63670.1"/>
    <property type="molecule type" value="Genomic_DNA"/>
</dbReference>
<dbReference type="PANTHER" id="PTHR37297">
    <property type="entry name" value="PROTEIN NRDI"/>
    <property type="match status" value="1"/>
</dbReference>
<evidence type="ECO:0008006" key="3">
    <source>
        <dbReference type="Google" id="ProtNLM"/>
    </source>
</evidence>
<keyword evidence="2" id="KW-1185">Reference proteome</keyword>
<reference evidence="1 2" key="1">
    <citation type="submission" date="2021-04" db="EMBL/GenBank/DDBJ databases">
        <title>Draft genome sequence of Paenibacillus cisolokensis, LC2-13A.</title>
        <authorList>
            <person name="Uke A."/>
            <person name="Chhe C."/>
            <person name="Baramee S."/>
            <person name="Kosugi A."/>
        </authorList>
    </citation>
    <scope>NUCLEOTIDE SEQUENCE [LARGE SCALE GENOMIC DNA]</scope>
    <source>
        <strain evidence="1 2">LC2-13A</strain>
    </source>
</reference>
<dbReference type="RefSeq" id="WP_213528755.1">
    <property type="nucleotide sequence ID" value="NZ_BOVJ01000068.1"/>
</dbReference>
<organism evidence="1 2">
    <name type="scientific">Paenibacillus cisolokensis</name>
    <dbReference type="NCBI Taxonomy" id="1658519"/>
    <lineage>
        <taxon>Bacteria</taxon>
        <taxon>Bacillati</taxon>
        <taxon>Bacillota</taxon>
        <taxon>Bacilli</taxon>
        <taxon>Bacillales</taxon>
        <taxon>Paenibacillaceae</taxon>
        <taxon>Paenibacillus</taxon>
    </lineage>
</organism>
<accession>A0ABQ4N667</accession>
<dbReference type="InterPro" id="IPR029039">
    <property type="entry name" value="Flavoprotein-like_sf"/>
</dbReference>
<gene>
    <name evidence="1" type="ORF">PACILC2_22380</name>
</gene>
<dbReference type="Pfam" id="PF07972">
    <property type="entry name" value="Flavodoxin_NdrI"/>
    <property type="match status" value="1"/>
</dbReference>
<dbReference type="SUPFAM" id="SSF52218">
    <property type="entry name" value="Flavoproteins"/>
    <property type="match status" value="1"/>
</dbReference>